<proteinExistence type="predicted"/>
<reference evidence="1" key="2">
    <citation type="submission" date="2020-05" db="UniProtKB">
        <authorList>
            <consortium name="EnsemblMetazoa"/>
        </authorList>
    </citation>
    <scope>IDENTIFICATION</scope>
    <source>
        <strain evidence="1">A-37</strain>
    </source>
</reference>
<organism evidence="1 2">
    <name type="scientific">Anopheles culicifacies</name>
    <dbReference type="NCBI Taxonomy" id="139723"/>
    <lineage>
        <taxon>Eukaryota</taxon>
        <taxon>Metazoa</taxon>
        <taxon>Ecdysozoa</taxon>
        <taxon>Arthropoda</taxon>
        <taxon>Hexapoda</taxon>
        <taxon>Insecta</taxon>
        <taxon>Pterygota</taxon>
        <taxon>Neoptera</taxon>
        <taxon>Endopterygota</taxon>
        <taxon>Diptera</taxon>
        <taxon>Nematocera</taxon>
        <taxon>Culicoidea</taxon>
        <taxon>Culicidae</taxon>
        <taxon>Anophelinae</taxon>
        <taxon>Anopheles</taxon>
        <taxon>culicifacies species complex</taxon>
    </lineage>
</organism>
<dbReference type="EnsemblMetazoa" id="ACUA001035-RA">
    <property type="protein sequence ID" value="ACUA001035-PA"/>
    <property type="gene ID" value="ACUA001035"/>
</dbReference>
<name>A0A182LSS7_9DIPT</name>
<dbReference type="EMBL" id="AXCM01002792">
    <property type="status" value="NOT_ANNOTATED_CDS"/>
    <property type="molecule type" value="Genomic_DNA"/>
</dbReference>
<dbReference type="Proteomes" id="UP000075883">
    <property type="component" value="Unassembled WGS sequence"/>
</dbReference>
<protein>
    <submittedName>
        <fullName evidence="1">Uncharacterized protein</fullName>
    </submittedName>
</protein>
<reference evidence="2" key="1">
    <citation type="submission" date="2013-09" db="EMBL/GenBank/DDBJ databases">
        <title>The Genome Sequence of Anopheles culicifacies species A.</title>
        <authorList>
            <consortium name="The Broad Institute Genomics Platform"/>
            <person name="Neafsey D.E."/>
            <person name="Besansky N."/>
            <person name="Howell P."/>
            <person name="Walton C."/>
            <person name="Young S.K."/>
            <person name="Zeng Q."/>
            <person name="Gargeya S."/>
            <person name="Fitzgerald M."/>
            <person name="Haas B."/>
            <person name="Abouelleil A."/>
            <person name="Allen A.W."/>
            <person name="Alvarado L."/>
            <person name="Arachchi H.M."/>
            <person name="Berlin A.M."/>
            <person name="Chapman S.B."/>
            <person name="Gainer-Dewar J."/>
            <person name="Goldberg J."/>
            <person name="Griggs A."/>
            <person name="Gujja S."/>
            <person name="Hansen M."/>
            <person name="Howarth C."/>
            <person name="Imamovic A."/>
            <person name="Ireland A."/>
            <person name="Larimer J."/>
            <person name="McCowan C."/>
            <person name="Murphy C."/>
            <person name="Pearson M."/>
            <person name="Poon T.W."/>
            <person name="Priest M."/>
            <person name="Roberts A."/>
            <person name="Saif S."/>
            <person name="Shea T."/>
            <person name="Sisk P."/>
            <person name="Sykes S."/>
            <person name="Wortman J."/>
            <person name="Nusbaum C."/>
            <person name="Birren B."/>
        </authorList>
    </citation>
    <scope>NUCLEOTIDE SEQUENCE [LARGE SCALE GENOMIC DNA]</scope>
    <source>
        <strain evidence="2">A-37</strain>
    </source>
</reference>
<keyword evidence="2" id="KW-1185">Reference proteome</keyword>
<dbReference type="AlphaFoldDB" id="A0A182LSS7"/>
<accession>A0A182LSS7</accession>
<sequence length="129" mass="14718">MNRGTASTVSHDRHQLRITAKCFDITLYPAQRQSLILQSKVSTGRVIAGRKKSKSSQPVRDRHQYYGLIHQQFCSGNQWRVVSGKETTAMNVHECRKSCRRSVLRSFSFERSVHVKIQTILLSLDSTIG</sequence>
<evidence type="ECO:0000313" key="1">
    <source>
        <dbReference type="EnsemblMetazoa" id="ACUA001035-PA"/>
    </source>
</evidence>
<dbReference type="VEuPathDB" id="VectorBase:ACUA001035"/>
<evidence type="ECO:0000313" key="2">
    <source>
        <dbReference type="Proteomes" id="UP000075883"/>
    </source>
</evidence>